<dbReference type="Gene3D" id="1.25.40.10">
    <property type="entry name" value="Tetratricopeptide repeat domain"/>
    <property type="match status" value="4"/>
</dbReference>
<feature type="repeat" description="PPR" evidence="3">
    <location>
        <begin position="295"/>
        <end position="325"/>
    </location>
</feature>
<sequence length="872" mass="94929">MDTDSTSEESETEVSVETELVTELQLEDLECSSQMSIDQGGETSEDENNSTGGESTADKELRNTGSRAEDAASEKDGTGREPTGLVRPKDERAAEEYSGGREERARRSRDIKPGQKAARGEGRELGSGAFNRSDLTVCVADKVLSADRARGALNLVGGALDHRDRLSRSYIKAPGARNETTIQAINLAAAFLYFLSSTTVTKRLFSSAAAAAAAVIPRQQQAEGLYADGFALVAALKSSAAALDVAAGQRLHAFALKHGLESSNLFARNALLSLYAKCGRLDAVLRLFSSATDRDTTSWNILLGFFVRADRLPDALAVFNEMPHRDTVSFTTMIKGLVRGARPDDALAVFRDMVAAGVLTNEVTLATVTSAVAHLREPRSVRMVHAAAIKYGVVDLVVVATNLVHAYATCSRLDDSRLTFDSMTERNIVTWNVMLNGYAKAGLISHARDLFDRMPQRDLVSWSTMVDGFLRANRLREALETYRGMLQSLGQRQVEVLLVDLVSSCGRCFATQEGLQLHAVIVKTAIDCHAFVQSTLIHFYGACGLIDHAALQFQIGCKSHVPSWNALLFGLTRNNMVDEAAHLFDYMTDRDIVSWSIMIAGLVHSGSSRLALDLFRTMLYKGFEPNEVTLVSVLSAVADCGNVEYGRWIHDYITSRGMPLADNLAAGLIDMYAKRGSITNAMEVFEAVKDLDSVSPWNAIICGLAMHGHAAKSLQTFSDMCGKNIKPNSITFIGVLSACCHNGLVEAGKQYFNAMRKEYKITPTIKHYGCMVDLLARAGCLEEAEGLIKSMPMEADVMIWGSMLAAARTYGNLKIGERAAESLGRLEPTHGAARIMLSNIYADAGRWYDVLQLRKEMDSSRLITTPGCSGIL</sequence>
<dbReference type="InterPro" id="IPR046848">
    <property type="entry name" value="E_motif"/>
</dbReference>
<dbReference type="PANTHER" id="PTHR47926:SF407">
    <property type="entry name" value="(WILD MALAYSIAN BANANA) HYPOTHETICAL PROTEIN"/>
    <property type="match status" value="1"/>
</dbReference>
<dbReference type="InterPro" id="IPR002885">
    <property type="entry name" value="PPR_rpt"/>
</dbReference>
<dbReference type="GO" id="GO:0009451">
    <property type="term" value="P:RNA modification"/>
    <property type="evidence" value="ECO:0007669"/>
    <property type="project" value="InterPro"/>
</dbReference>
<feature type="compositionally biased region" description="Acidic residues" evidence="4">
    <location>
        <begin position="1"/>
        <end position="16"/>
    </location>
</feature>
<dbReference type="Pfam" id="PF01535">
    <property type="entry name" value="PPR"/>
    <property type="match status" value="6"/>
</dbReference>
<keyword evidence="1" id="KW-0677">Repeat</keyword>
<name>A0A8J5L8Y9_ZINOF</name>
<feature type="region of interest" description="Disordered" evidence="4">
    <location>
        <begin position="1"/>
        <end position="126"/>
    </location>
</feature>
<gene>
    <name evidence="5" type="ORF">ZIOFF_037007</name>
</gene>
<dbReference type="InterPro" id="IPR011990">
    <property type="entry name" value="TPR-like_helical_dom_sf"/>
</dbReference>
<keyword evidence="6" id="KW-1185">Reference proteome</keyword>
<organism evidence="5 6">
    <name type="scientific">Zingiber officinale</name>
    <name type="common">Ginger</name>
    <name type="synonym">Amomum zingiber</name>
    <dbReference type="NCBI Taxonomy" id="94328"/>
    <lineage>
        <taxon>Eukaryota</taxon>
        <taxon>Viridiplantae</taxon>
        <taxon>Streptophyta</taxon>
        <taxon>Embryophyta</taxon>
        <taxon>Tracheophyta</taxon>
        <taxon>Spermatophyta</taxon>
        <taxon>Magnoliopsida</taxon>
        <taxon>Liliopsida</taxon>
        <taxon>Zingiberales</taxon>
        <taxon>Zingiberaceae</taxon>
        <taxon>Zingiber</taxon>
    </lineage>
</organism>
<feature type="repeat" description="PPR" evidence="3">
    <location>
        <begin position="427"/>
        <end position="461"/>
    </location>
</feature>
<dbReference type="PROSITE" id="PS51375">
    <property type="entry name" value="PPR"/>
    <property type="match status" value="6"/>
</dbReference>
<dbReference type="PANTHER" id="PTHR47926">
    <property type="entry name" value="PENTATRICOPEPTIDE REPEAT-CONTAINING PROTEIN"/>
    <property type="match status" value="1"/>
</dbReference>
<evidence type="ECO:0000256" key="3">
    <source>
        <dbReference type="PROSITE-ProRule" id="PRU00708"/>
    </source>
</evidence>
<evidence type="ECO:0000313" key="6">
    <source>
        <dbReference type="Proteomes" id="UP000734854"/>
    </source>
</evidence>
<dbReference type="GO" id="GO:0003723">
    <property type="term" value="F:RNA binding"/>
    <property type="evidence" value="ECO:0007669"/>
    <property type="project" value="InterPro"/>
</dbReference>
<dbReference type="InterPro" id="IPR046960">
    <property type="entry name" value="PPR_At4g14850-like_plant"/>
</dbReference>
<feature type="compositionally biased region" description="Basic and acidic residues" evidence="4">
    <location>
        <begin position="56"/>
        <end position="79"/>
    </location>
</feature>
<accession>A0A8J5L8Y9</accession>
<feature type="repeat" description="PPR" evidence="3">
    <location>
        <begin position="560"/>
        <end position="590"/>
    </location>
</feature>
<evidence type="ECO:0000256" key="1">
    <source>
        <dbReference type="ARBA" id="ARBA00022737"/>
    </source>
</evidence>
<dbReference type="Pfam" id="PF20431">
    <property type="entry name" value="E_motif"/>
    <property type="match status" value="1"/>
</dbReference>
<feature type="compositionally biased region" description="Basic and acidic residues" evidence="4">
    <location>
        <begin position="87"/>
        <end position="124"/>
    </location>
</feature>
<feature type="repeat" description="PPR" evidence="3">
    <location>
        <begin position="591"/>
        <end position="625"/>
    </location>
</feature>
<comment type="caution">
    <text evidence="5">The sequence shown here is derived from an EMBL/GenBank/DDBJ whole genome shotgun (WGS) entry which is preliminary data.</text>
</comment>
<dbReference type="EMBL" id="JACMSC010000010">
    <property type="protein sequence ID" value="KAG6504671.1"/>
    <property type="molecule type" value="Genomic_DNA"/>
</dbReference>
<proteinExistence type="inferred from homology"/>
<dbReference type="Pfam" id="PF13041">
    <property type="entry name" value="PPR_2"/>
    <property type="match status" value="2"/>
</dbReference>
<comment type="similarity">
    <text evidence="2">Belongs to the PPR family. PCMP-E subfamily.</text>
</comment>
<evidence type="ECO:0000313" key="5">
    <source>
        <dbReference type="EMBL" id="KAG6504671.1"/>
    </source>
</evidence>
<dbReference type="Proteomes" id="UP000734854">
    <property type="component" value="Unassembled WGS sequence"/>
</dbReference>
<evidence type="ECO:0000256" key="2">
    <source>
        <dbReference type="ARBA" id="ARBA00061659"/>
    </source>
</evidence>
<dbReference type="AlphaFoldDB" id="A0A8J5L8Y9"/>
<dbReference type="NCBIfam" id="TIGR00756">
    <property type="entry name" value="PPR"/>
    <property type="match status" value="8"/>
</dbReference>
<feature type="repeat" description="PPR" evidence="3">
    <location>
        <begin position="326"/>
        <end position="360"/>
    </location>
</feature>
<protein>
    <recommendedName>
        <fullName evidence="7">Pentatricopeptide repeat-containing protein</fullName>
    </recommendedName>
</protein>
<reference evidence="5 6" key="1">
    <citation type="submission" date="2020-08" db="EMBL/GenBank/DDBJ databases">
        <title>Plant Genome Project.</title>
        <authorList>
            <person name="Zhang R.-G."/>
        </authorList>
    </citation>
    <scope>NUCLEOTIDE SEQUENCE [LARGE SCALE GENOMIC DNA]</scope>
    <source>
        <tissue evidence="5">Rhizome</tissue>
    </source>
</reference>
<evidence type="ECO:0000256" key="4">
    <source>
        <dbReference type="SAM" id="MobiDB-lite"/>
    </source>
</evidence>
<evidence type="ECO:0008006" key="7">
    <source>
        <dbReference type="Google" id="ProtNLM"/>
    </source>
</evidence>
<feature type="repeat" description="PPR" evidence="3">
    <location>
        <begin position="693"/>
        <end position="727"/>
    </location>
</feature>
<dbReference type="FunFam" id="1.25.40.10:FF:000212">
    <property type="entry name" value="Pentatricopeptide repeat-containing protein At2g03380, mitochondrial"/>
    <property type="match status" value="1"/>
</dbReference>